<feature type="non-terminal residue" evidence="1">
    <location>
        <position position="1"/>
    </location>
</feature>
<dbReference type="SMART" id="SM00320">
    <property type="entry name" value="WD40"/>
    <property type="match status" value="3"/>
</dbReference>
<dbReference type="InterPro" id="IPR015943">
    <property type="entry name" value="WD40/YVTN_repeat-like_dom_sf"/>
</dbReference>
<organism evidence="1 2">
    <name type="scientific">Gigaspora margarita</name>
    <dbReference type="NCBI Taxonomy" id="4874"/>
    <lineage>
        <taxon>Eukaryota</taxon>
        <taxon>Fungi</taxon>
        <taxon>Fungi incertae sedis</taxon>
        <taxon>Mucoromycota</taxon>
        <taxon>Glomeromycotina</taxon>
        <taxon>Glomeromycetes</taxon>
        <taxon>Diversisporales</taxon>
        <taxon>Gigasporaceae</taxon>
        <taxon>Gigaspora</taxon>
    </lineage>
</organism>
<dbReference type="InterPro" id="IPR044630">
    <property type="entry name" value="SPA1/2/3/4"/>
</dbReference>
<name>A0ABM8W375_GIGMA</name>
<gene>
    <name evidence="1" type="ORF">GMARGA_LOCUS2788</name>
</gene>
<dbReference type="InterPro" id="IPR036322">
    <property type="entry name" value="WD40_repeat_dom_sf"/>
</dbReference>
<dbReference type="Proteomes" id="UP000789901">
    <property type="component" value="Unassembled WGS sequence"/>
</dbReference>
<dbReference type="Pfam" id="PF00400">
    <property type="entry name" value="WD40"/>
    <property type="match status" value="1"/>
</dbReference>
<reference evidence="1 2" key="1">
    <citation type="submission" date="2021-06" db="EMBL/GenBank/DDBJ databases">
        <authorList>
            <person name="Kallberg Y."/>
            <person name="Tangrot J."/>
            <person name="Rosling A."/>
        </authorList>
    </citation>
    <scope>NUCLEOTIDE SEQUENCE [LARGE SCALE GENOMIC DNA]</scope>
    <source>
        <strain evidence="1 2">120-4 pot B 10/14</strain>
    </source>
</reference>
<sequence length="142" mass="16125">KFGVCTIKSPANVCCVKFNPEIPHHIAFGSADHHINYYDLWYNRQPVFIYKGHRKAVSYVKFMGRNELISACGSEDNCIYAYYKTLCRPVIKYKFGKINAVTGEETFDNDPSLFVSSVCWKKSPSTLLVANSQGTIKVLELE</sequence>
<dbReference type="SUPFAM" id="SSF50978">
    <property type="entry name" value="WD40 repeat-like"/>
    <property type="match status" value="1"/>
</dbReference>
<evidence type="ECO:0000313" key="1">
    <source>
        <dbReference type="EMBL" id="CAG8513243.1"/>
    </source>
</evidence>
<keyword evidence="2" id="KW-1185">Reference proteome</keyword>
<protein>
    <submittedName>
        <fullName evidence="1">23529_t:CDS:1</fullName>
    </submittedName>
</protein>
<evidence type="ECO:0000313" key="2">
    <source>
        <dbReference type="Proteomes" id="UP000789901"/>
    </source>
</evidence>
<proteinExistence type="predicted"/>
<dbReference type="Gene3D" id="2.130.10.10">
    <property type="entry name" value="YVTN repeat-like/Quinoprotein amine dehydrogenase"/>
    <property type="match status" value="1"/>
</dbReference>
<dbReference type="EMBL" id="CAJVQB010000916">
    <property type="protein sequence ID" value="CAG8513243.1"/>
    <property type="molecule type" value="Genomic_DNA"/>
</dbReference>
<dbReference type="InterPro" id="IPR001680">
    <property type="entry name" value="WD40_rpt"/>
</dbReference>
<dbReference type="PANTHER" id="PTHR44218:SF6">
    <property type="entry name" value="PROTEIN SUPPRESSOR OF PHYA-105 1"/>
    <property type="match status" value="1"/>
</dbReference>
<accession>A0ABM8W375</accession>
<comment type="caution">
    <text evidence="1">The sequence shown here is derived from an EMBL/GenBank/DDBJ whole genome shotgun (WGS) entry which is preliminary data.</text>
</comment>
<dbReference type="PANTHER" id="PTHR44218">
    <property type="entry name" value="PROTEIN SPA1-RELATED 2"/>
    <property type="match status" value="1"/>
</dbReference>